<comment type="caution">
    <text evidence="8">The sequence shown here is derived from an EMBL/GenBank/DDBJ whole genome shotgun (WGS) entry which is preliminary data.</text>
</comment>
<sequence length="328" mass="36717">MDRQLILSIHFLLTKRDNVIEGEAFMSARQGILALKKPAGMTSHDCVAKIRRIFRTKKVGHTGTLDPEVTGVLPICIGRATKIAEYMSDYGKEYIGEVTLGFSTETEDAHGEKVEEKQVEKDIPFSAIKDILQSLQGEIEQVPPMYSAVKVNGKKLYEYARQGLTVERPKRNVTIHELELINDSDLLSKEEPVFSFRVRCSKGTYVRTLAVEIGARLGYPAHMSSLIRTASGPFTIEECVKFEQLESGETPLDDYLFPLEKGISHFPKWTVTEDLLFKIKNGSVLEAPNDLVESPFGVYNEEGKCLAIYEKHPSKPGLIKPVKVLAID</sequence>
<dbReference type="Proteomes" id="UP001296923">
    <property type="component" value="Unassembled WGS sequence"/>
</dbReference>
<dbReference type="InterPro" id="IPR014780">
    <property type="entry name" value="tRNA_psdUridine_synth_TruB"/>
</dbReference>
<dbReference type="InterPro" id="IPR032819">
    <property type="entry name" value="TruB_C"/>
</dbReference>
<evidence type="ECO:0000256" key="4">
    <source>
        <dbReference type="ARBA" id="ARBA00023235"/>
    </source>
</evidence>
<dbReference type="PANTHER" id="PTHR13767">
    <property type="entry name" value="TRNA-PSEUDOURIDINE SYNTHASE"/>
    <property type="match status" value="1"/>
</dbReference>
<evidence type="ECO:0000256" key="3">
    <source>
        <dbReference type="ARBA" id="ARBA00022694"/>
    </source>
</evidence>
<accession>A0ABS2ZV78</accession>
<dbReference type="InterPro" id="IPR002501">
    <property type="entry name" value="PsdUridine_synth_N"/>
</dbReference>
<evidence type="ECO:0000313" key="8">
    <source>
        <dbReference type="EMBL" id="MBN3555267.1"/>
    </source>
</evidence>
<dbReference type="HAMAP" id="MF_01080">
    <property type="entry name" value="TruB_bact"/>
    <property type="match status" value="1"/>
</dbReference>
<evidence type="ECO:0000256" key="5">
    <source>
        <dbReference type="HAMAP-Rule" id="MF_01080"/>
    </source>
</evidence>
<dbReference type="Gene3D" id="3.30.2350.10">
    <property type="entry name" value="Pseudouridine synthase"/>
    <property type="match status" value="1"/>
</dbReference>
<dbReference type="PANTHER" id="PTHR13767:SF2">
    <property type="entry name" value="PSEUDOURIDYLATE SYNTHASE TRUB1"/>
    <property type="match status" value="1"/>
</dbReference>
<dbReference type="NCBIfam" id="TIGR00431">
    <property type="entry name" value="TruB"/>
    <property type="match status" value="1"/>
</dbReference>
<dbReference type="EC" id="5.4.99.25" evidence="5"/>
<evidence type="ECO:0000259" key="7">
    <source>
        <dbReference type="Pfam" id="PF16198"/>
    </source>
</evidence>
<evidence type="ECO:0000256" key="2">
    <source>
        <dbReference type="ARBA" id="ARBA00005642"/>
    </source>
</evidence>
<dbReference type="Pfam" id="PF01509">
    <property type="entry name" value="TruB_N"/>
    <property type="match status" value="1"/>
</dbReference>
<feature type="domain" description="tRNA pseudouridylate synthase B C-terminal" evidence="7">
    <location>
        <begin position="207"/>
        <end position="262"/>
    </location>
</feature>
<dbReference type="EMBL" id="JAFHKR010000039">
    <property type="protein sequence ID" value="MBN3555267.1"/>
    <property type="molecule type" value="Genomic_DNA"/>
</dbReference>
<dbReference type="SUPFAM" id="SSF55120">
    <property type="entry name" value="Pseudouridine synthase"/>
    <property type="match status" value="1"/>
</dbReference>
<name>A0ABS2ZV78_9BACL</name>
<keyword evidence="3 5" id="KW-0819">tRNA processing</keyword>
<keyword evidence="9" id="KW-1185">Reference proteome</keyword>
<comment type="catalytic activity">
    <reaction evidence="1 5">
        <text>uridine(55) in tRNA = pseudouridine(55) in tRNA</text>
        <dbReference type="Rhea" id="RHEA:42532"/>
        <dbReference type="Rhea" id="RHEA-COMP:10101"/>
        <dbReference type="Rhea" id="RHEA-COMP:10102"/>
        <dbReference type="ChEBI" id="CHEBI:65314"/>
        <dbReference type="ChEBI" id="CHEBI:65315"/>
        <dbReference type="EC" id="5.4.99.25"/>
    </reaction>
</comment>
<evidence type="ECO:0000256" key="1">
    <source>
        <dbReference type="ARBA" id="ARBA00000385"/>
    </source>
</evidence>
<evidence type="ECO:0000259" key="6">
    <source>
        <dbReference type="Pfam" id="PF01509"/>
    </source>
</evidence>
<keyword evidence="4 5" id="KW-0413">Isomerase</keyword>
<comment type="function">
    <text evidence="5">Responsible for synthesis of pseudouridine from uracil-55 in the psi GC loop of transfer RNAs.</text>
</comment>
<dbReference type="CDD" id="cd02573">
    <property type="entry name" value="PseudoU_synth_EcTruB"/>
    <property type="match status" value="1"/>
</dbReference>
<reference evidence="8 9" key="1">
    <citation type="submission" date="2021-01" db="EMBL/GenBank/DDBJ databases">
        <title>Genome Sequencing of Type Strains.</title>
        <authorList>
            <person name="Lemaire J.F."/>
            <person name="Inderbitzin P."/>
            <person name="Collins S.B."/>
            <person name="Wespe N."/>
            <person name="Knight-Connoni V."/>
        </authorList>
    </citation>
    <scope>NUCLEOTIDE SEQUENCE [LARGE SCALE GENOMIC DNA]</scope>
    <source>
        <strain evidence="8 9">DSM 23009</strain>
    </source>
</reference>
<dbReference type="Pfam" id="PF16198">
    <property type="entry name" value="TruB_C_2"/>
    <property type="match status" value="1"/>
</dbReference>
<dbReference type="InterPro" id="IPR020103">
    <property type="entry name" value="PsdUridine_synth_cat_dom_sf"/>
</dbReference>
<evidence type="ECO:0000313" key="9">
    <source>
        <dbReference type="Proteomes" id="UP001296923"/>
    </source>
</evidence>
<comment type="similarity">
    <text evidence="2 5">Belongs to the pseudouridine synthase TruB family. Type 1 subfamily.</text>
</comment>
<feature type="active site" description="Nucleophile" evidence="5">
    <location>
        <position position="66"/>
    </location>
</feature>
<protein>
    <recommendedName>
        <fullName evidence="5">tRNA pseudouridine synthase B</fullName>
        <ecNumber evidence="5">5.4.99.25</ecNumber>
    </recommendedName>
    <alternativeName>
        <fullName evidence="5">tRNA pseudouridine(55) synthase</fullName>
        <shortName evidence="5">Psi55 synthase</shortName>
    </alternativeName>
    <alternativeName>
        <fullName evidence="5">tRNA pseudouridylate synthase</fullName>
    </alternativeName>
    <alternativeName>
        <fullName evidence="5">tRNA-uridine isomerase</fullName>
    </alternativeName>
</protein>
<feature type="domain" description="Pseudouridine synthase II N-terminal" evidence="6">
    <location>
        <begin position="51"/>
        <end position="206"/>
    </location>
</feature>
<proteinExistence type="inferred from homology"/>
<gene>
    <name evidence="5 8" type="primary">truB</name>
    <name evidence="8" type="ORF">JYA63_13370</name>
</gene>
<organism evidence="8 9">
    <name type="scientific">Fictibacillus nanhaiensis</name>
    <dbReference type="NCBI Taxonomy" id="742169"/>
    <lineage>
        <taxon>Bacteria</taxon>
        <taxon>Bacillati</taxon>
        <taxon>Bacillota</taxon>
        <taxon>Bacilli</taxon>
        <taxon>Bacillales</taxon>
        <taxon>Fictibacillaceae</taxon>
        <taxon>Fictibacillus</taxon>
    </lineage>
</organism>